<reference evidence="2" key="1">
    <citation type="submission" date="2019-07" db="EMBL/GenBank/DDBJ databases">
        <title>Chitinimonas sp. nov., isolated from Ny-Alesund, arctica soil.</title>
        <authorList>
            <person name="Xu Q."/>
            <person name="Peng F."/>
        </authorList>
    </citation>
    <scope>NUCLEOTIDE SEQUENCE [LARGE SCALE GENOMIC DNA]</scope>
    <source>
        <strain evidence="2">R3-44</strain>
    </source>
</reference>
<organism evidence="1 2">
    <name type="scientific">Chitinimonas arctica</name>
    <dbReference type="NCBI Taxonomy" id="2594795"/>
    <lineage>
        <taxon>Bacteria</taxon>
        <taxon>Pseudomonadati</taxon>
        <taxon>Pseudomonadota</taxon>
        <taxon>Betaproteobacteria</taxon>
        <taxon>Neisseriales</taxon>
        <taxon>Chitinibacteraceae</taxon>
        <taxon>Chitinimonas</taxon>
    </lineage>
</organism>
<protein>
    <submittedName>
        <fullName evidence="1">Uncharacterized protein</fullName>
    </submittedName>
</protein>
<evidence type="ECO:0000313" key="2">
    <source>
        <dbReference type="Proteomes" id="UP000317550"/>
    </source>
</evidence>
<name>A0A516SD36_9NEIS</name>
<evidence type="ECO:0000313" key="1">
    <source>
        <dbReference type="EMBL" id="QDQ26067.1"/>
    </source>
</evidence>
<dbReference type="KEGG" id="cari:FNU76_06725"/>
<sequence>MNPPLQIELTAPQTVDSLRAPYQSLWLLVKLCRARLGGSPDGLVRLAELRQQFADTRSLRMLVSRAYRDFARWGVKAGWGDDPTRDPRFLNPDGRSQGPFWLPGFEAARIVLNVEGRSATLAELNDFLGVPRHTKAGKQTGVQDIAYWLALAGRSRICGRGACWRRWTNAPAARYPQAPVPAWALWQDSKRRLVWRTAACNMHWPHWARPVYGAGLTIWVRPGRPWPSCAVA</sequence>
<dbReference type="EMBL" id="CP041730">
    <property type="protein sequence ID" value="QDQ26067.1"/>
    <property type="molecule type" value="Genomic_DNA"/>
</dbReference>
<accession>A0A516SD36</accession>
<dbReference type="AlphaFoldDB" id="A0A516SD36"/>
<proteinExistence type="predicted"/>
<dbReference type="Proteomes" id="UP000317550">
    <property type="component" value="Chromosome"/>
</dbReference>
<dbReference type="RefSeq" id="WP_144277466.1">
    <property type="nucleotide sequence ID" value="NZ_CP041730.1"/>
</dbReference>
<keyword evidence="2" id="KW-1185">Reference proteome</keyword>
<dbReference type="OrthoDB" id="8827675at2"/>
<gene>
    <name evidence="1" type="ORF">FNU76_06725</name>
</gene>